<comment type="caution">
    <text evidence="2">The sequence shown here is derived from an EMBL/GenBank/DDBJ whole genome shotgun (WGS) entry which is preliminary data.</text>
</comment>
<proteinExistence type="predicted"/>
<evidence type="ECO:0000313" key="2">
    <source>
        <dbReference type="EMBL" id="PWN60391.1"/>
    </source>
</evidence>
<feature type="transmembrane region" description="Helical" evidence="1">
    <location>
        <begin position="145"/>
        <end position="166"/>
    </location>
</feature>
<evidence type="ECO:0000313" key="3">
    <source>
        <dbReference type="Proteomes" id="UP000236413"/>
    </source>
</evidence>
<organism evidence="2 3">
    <name type="scientific">Chryseobacterium viscerum</name>
    <dbReference type="NCBI Taxonomy" id="1037377"/>
    <lineage>
        <taxon>Bacteria</taxon>
        <taxon>Pseudomonadati</taxon>
        <taxon>Bacteroidota</taxon>
        <taxon>Flavobacteriia</taxon>
        <taxon>Flavobacteriales</taxon>
        <taxon>Weeksellaceae</taxon>
        <taxon>Chryseobacterium group</taxon>
        <taxon>Chryseobacterium</taxon>
    </lineage>
</organism>
<evidence type="ECO:0008006" key="4">
    <source>
        <dbReference type="Google" id="ProtNLM"/>
    </source>
</evidence>
<protein>
    <recommendedName>
        <fullName evidence="4">Tetratricopeptide repeat protein</fullName>
    </recommendedName>
</protein>
<accession>A0A316WG27</accession>
<dbReference type="Proteomes" id="UP000236413">
    <property type="component" value="Unassembled WGS sequence"/>
</dbReference>
<dbReference type="AlphaFoldDB" id="A0A316WG27"/>
<dbReference type="EMBL" id="PPEG02000006">
    <property type="protein sequence ID" value="PWN60391.1"/>
    <property type="molecule type" value="Genomic_DNA"/>
</dbReference>
<dbReference type="Pfam" id="PF20225">
    <property type="entry name" value="DUF6584"/>
    <property type="match status" value="1"/>
</dbReference>
<gene>
    <name evidence="2" type="ORF">C1634_015640</name>
</gene>
<keyword evidence="1" id="KW-1133">Transmembrane helix</keyword>
<dbReference type="RefSeq" id="WP_109738727.1">
    <property type="nucleotide sequence ID" value="NZ_PPEG02000006.1"/>
</dbReference>
<evidence type="ECO:0000256" key="1">
    <source>
        <dbReference type="SAM" id="Phobius"/>
    </source>
</evidence>
<keyword evidence="1" id="KW-0812">Transmembrane</keyword>
<sequence>MGDLLYRIEEDIKEGRKKKACDRLRNMINQFPNDISLRKKLGQIYFDAGFLDEAGKFWILSTPENNEMENAVEIYRKSLSNSGNAILKDIIFRGDKGLLSEYAIKVISELEQHSLKTTKHIPVFKAKTREKGNYSENDTNIISKIGFFLLVGFIILIPVLGIFKLFELISSLFLK</sequence>
<keyword evidence="1" id="KW-0472">Membrane</keyword>
<name>A0A316WG27_9FLAO</name>
<reference evidence="2 3" key="1">
    <citation type="submission" date="2018-04" db="EMBL/GenBank/DDBJ databases">
        <title>Chryseobacterium oncorhynchi 701B-08T from rainbow trout, and Chryseobacterium viscerum 687B-08T from diseased fish.</title>
        <authorList>
            <person name="Jeong J.-J."/>
            <person name="Lee Y.J."/>
            <person name="Pathiraja D."/>
            <person name="Park B."/>
            <person name="Choi I.-G."/>
            <person name="Kim K.D."/>
        </authorList>
    </citation>
    <scope>NUCLEOTIDE SEQUENCE [LARGE SCALE GENOMIC DNA]</scope>
    <source>
        <strain evidence="2 3">687B-08</strain>
    </source>
</reference>
<dbReference type="InterPro" id="IPR046491">
    <property type="entry name" value="DUF6584"/>
</dbReference>
<dbReference type="InterPro" id="IPR011990">
    <property type="entry name" value="TPR-like_helical_dom_sf"/>
</dbReference>
<dbReference type="SUPFAM" id="SSF48452">
    <property type="entry name" value="TPR-like"/>
    <property type="match status" value="1"/>
</dbReference>